<dbReference type="AlphaFoldDB" id="A0A1H4UMY5"/>
<reference evidence="1 2" key="1">
    <citation type="submission" date="2016-10" db="EMBL/GenBank/DDBJ databases">
        <authorList>
            <person name="de Groot N.N."/>
        </authorList>
    </citation>
    <scope>NUCLEOTIDE SEQUENCE [LARGE SCALE GENOMIC DNA]</scope>
    <source>
        <strain evidence="1 2">MAR_2009_71</strain>
    </source>
</reference>
<sequence length="62" mass="7415">MIILSSIVQLEMTIYVFKTAVHNYICVVRKQLFQYDYNFSMSLLTQHLPGFEYLFLLISFEN</sequence>
<protein>
    <submittedName>
        <fullName evidence="1">Uncharacterized protein</fullName>
    </submittedName>
</protein>
<dbReference type="Proteomes" id="UP000183038">
    <property type="component" value="Unassembled WGS sequence"/>
</dbReference>
<accession>A0A1H4UMY5</accession>
<name>A0A1H4UMY5_9FLAO</name>
<evidence type="ECO:0000313" key="1">
    <source>
        <dbReference type="EMBL" id="SEC70136.1"/>
    </source>
</evidence>
<proteinExistence type="predicted"/>
<dbReference type="EMBL" id="FNTB01000001">
    <property type="protein sequence ID" value="SEC70136.1"/>
    <property type="molecule type" value="Genomic_DNA"/>
</dbReference>
<organism evidence="1 2">
    <name type="scientific">Maribacter dokdonensis</name>
    <dbReference type="NCBI Taxonomy" id="320912"/>
    <lineage>
        <taxon>Bacteria</taxon>
        <taxon>Pseudomonadati</taxon>
        <taxon>Bacteroidota</taxon>
        <taxon>Flavobacteriia</taxon>
        <taxon>Flavobacteriales</taxon>
        <taxon>Flavobacteriaceae</taxon>
        <taxon>Maribacter</taxon>
    </lineage>
</organism>
<evidence type="ECO:0000313" key="2">
    <source>
        <dbReference type="Proteomes" id="UP000183038"/>
    </source>
</evidence>
<gene>
    <name evidence="1" type="ORF">SAMN05192540_3846</name>
</gene>